<keyword evidence="2 6" id="KW-0349">Heme</keyword>
<dbReference type="Pfam" id="PF00034">
    <property type="entry name" value="Cytochrom_C"/>
    <property type="match status" value="1"/>
</dbReference>
<dbReference type="PRINTS" id="PR00604">
    <property type="entry name" value="CYTCHRMECIAB"/>
</dbReference>
<keyword evidence="3 6" id="KW-0479">Metal-binding</keyword>
<dbReference type="SUPFAM" id="SSF46626">
    <property type="entry name" value="Cytochrome c"/>
    <property type="match status" value="1"/>
</dbReference>
<keyword evidence="4" id="KW-0249">Electron transport</keyword>
<dbReference type="RefSeq" id="WP_311340606.1">
    <property type="nucleotide sequence ID" value="NZ_JAVRHS010000004.1"/>
</dbReference>
<gene>
    <name evidence="8" type="ORF">RM533_07500</name>
</gene>
<dbReference type="PROSITE" id="PS51007">
    <property type="entry name" value="CYTC"/>
    <property type="match status" value="1"/>
</dbReference>
<evidence type="ECO:0000259" key="7">
    <source>
        <dbReference type="PROSITE" id="PS51007"/>
    </source>
</evidence>
<comment type="caution">
    <text evidence="8">The sequence shown here is derived from an EMBL/GenBank/DDBJ whole genome shotgun (WGS) entry which is preliminary data.</text>
</comment>
<evidence type="ECO:0000256" key="4">
    <source>
        <dbReference type="ARBA" id="ARBA00022982"/>
    </source>
</evidence>
<proteinExistence type="predicted"/>
<dbReference type="InterPro" id="IPR009056">
    <property type="entry name" value="Cyt_c-like_dom"/>
</dbReference>
<evidence type="ECO:0000256" key="6">
    <source>
        <dbReference type="PROSITE-ProRule" id="PRU00433"/>
    </source>
</evidence>
<dbReference type="PANTHER" id="PTHR11961">
    <property type="entry name" value="CYTOCHROME C"/>
    <property type="match status" value="1"/>
</dbReference>
<evidence type="ECO:0000313" key="9">
    <source>
        <dbReference type="Proteomes" id="UP001259803"/>
    </source>
</evidence>
<evidence type="ECO:0000256" key="3">
    <source>
        <dbReference type="ARBA" id="ARBA00022723"/>
    </source>
</evidence>
<keyword evidence="5 6" id="KW-0408">Iron</keyword>
<keyword evidence="9" id="KW-1185">Reference proteome</keyword>
<dbReference type="Proteomes" id="UP001259803">
    <property type="component" value="Unassembled WGS sequence"/>
</dbReference>
<accession>A0ABU2ZI08</accession>
<dbReference type="InterPro" id="IPR036909">
    <property type="entry name" value="Cyt_c-like_dom_sf"/>
</dbReference>
<keyword evidence="1" id="KW-0813">Transport</keyword>
<dbReference type="EMBL" id="JAVRHS010000004">
    <property type="protein sequence ID" value="MDT0576030.1"/>
    <property type="molecule type" value="Genomic_DNA"/>
</dbReference>
<name>A0ABU2ZI08_9SPHN</name>
<reference evidence="8 9" key="1">
    <citation type="submission" date="2023-09" db="EMBL/GenBank/DDBJ databases">
        <authorList>
            <person name="Rey-Velasco X."/>
        </authorList>
    </citation>
    <scope>NUCLEOTIDE SEQUENCE [LARGE SCALE GENOMIC DNA]</scope>
    <source>
        <strain evidence="8 9">F390</strain>
    </source>
</reference>
<sequence>MAAVLALALAGCGGGSEDASTDRATGAAAGTGMAVGSAVQQDAGIAADMAALSPLAAKGKRVYLQCLSCHTIEEGGAARIGPNLHGIMGSPVGKQPGFGYSQALAGADGVWTAALLDHWLERPREVFPGNRMAFAGLANPQDRKAVIAYIEEAGN</sequence>
<organism evidence="8 9">
    <name type="scientific">Croceicoccus esteveae</name>
    <dbReference type="NCBI Taxonomy" id="3075597"/>
    <lineage>
        <taxon>Bacteria</taxon>
        <taxon>Pseudomonadati</taxon>
        <taxon>Pseudomonadota</taxon>
        <taxon>Alphaproteobacteria</taxon>
        <taxon>Sphingomonadales</taxon>
        <taxon>Erythrobacteraceae</taxon>
        <taxon>Croceicoccus</taxon>
    </lineage>
</organism>
<feature type="domain" description="Cytochrome c" evidence="7">
    <location>
        <begin position="54"/>
        <end position="154"/>
    </location>
</feature>
<evidence type="ECO:0000256" key="1">
    <source>
        <dbReference type="ARBA" id="ARBA00022448"/>
    </source>
</evidence>
<dbReference type="InterPro" id="IPR002327">
    <property type="entry name" value="Cyt_c_1A/1B"/>
</dbReference>
<dbReference type="Gene3D" id="1.10.760.10">
    <property type="entry name" value="Cytochrome c-like domain"/>
    <property type="match status" value="1"/>
</dbReference>
<evidence type="ECO:0000256" key="2">
    <source>
        <dbReference type="ARBA" id="ARBA00022617"/>
    </source>
</evidence>
<evidence type="ECO:0000256" key="5">
    <source>
        <dbReference type="ARBA" id="ARBA00023004"/>
    </source>
</evidence>
<evidence type="ECO:0000313" key="8">
    <source>
        <dbReference type="EMBL" id="MDT0576030.1"/>
    </source>
</evidence>
<protein>
    <submittedName>
        <fullName evidence="8">C-type cytochrome</fullName>
    </submittedName>
</protein>